<reference evidence="1" key="1">
    <citation type="submission" date="2020-06" db="EMBL/GenBank/DDBJ databases">
        <authorList>
            <consortium name="Plant Systems Biology data submission"/>
        </authorList>
    </citation>
    <scope>NUCLEOTIDE SEQUENCE</scope>
    <source>
        <strain evidence="1">D6</strain>
    </source>
</reference>
<dbReference type="EMBL" id="CAICTM010000107">
    <property type="protein sequence ID" value="CAB9501416.1"/>
    <property type="molecule type" value="Genomic_DNA"/>
</dbReference>
<accession>A0A9N8H599</accession>
<protein>
    <submittedName>
        <fullName evidence="1">Uncharacterized protein</fullName>
    </submittedName>
</protein>
<dbReference type="AlphaFoldDB" id="A0A9N8H599"/>
<name>A0A9N8H599_9STRA</name>
<comment type="caution">
    <text evidence="1">The sequence shown here is derived from an EMBL/GenBank/DDBJ whole genome shotgun (WGS) entry which is preliminary data.</text>
</comment>
<keyword evidence="2" id="KW-1185">Reference proteome</keyword>
<gene>
    <name evidence="1" type="ORF">SEMRO_108_G054160.1</name>
</gene>
<sequence length="346" mass="39483">MKGVFLFLIGLFCGVVGYVSIISRLLLQFSPAQPCTTTTDTTNHHHHHATTPSRFHSRLRFVMVVGLEGTGHHFMGQIAKHAPPLMTTLKELGLIRELRILQKSLFDHFHPTQGLWNAHCALRNATTINMATLQDTVVQQLAAMEQQYTQQQKSTATSVIHVPLNTAFDQRGVGMMSYPNFYGNCRKLNYPSLELLYRACDLAQVDCGHVYLDRSPSALLYSTTRNRQLGSGSLAESLHLYKSMYHIVESQLRAFASRTWGCFELFHNDNNNNNNNQQQQLGQLWGYPSDREFSSFWNQTYKPPQPVPPNWIPPSMEPSFDAVQQAHQRVWRVCQQAYRGTLRDDD</sequence>
<evidence type="ECO:0000313" key="2">
    <source>
        <dbReference type="Proteomes" id="UP001153069"/>
    </source>
</evidence>
<organism evidence="1 2">
    <name type="scientific">Seminavis robusta</name>
    <dbReference type="NCBI Taxonomy" id="568900"/>
    <lineage>
        <taxon>Eukaryota</taxon>
        <taxon>Sar</taxon>
        <taxon>Stramenopiles</taxon>
        <taxon>Ochrophyta</taxon>
        <taxon>Bacillariophyta</taxon>
        <taxon>Bacillariophyceae</taxon>
        <taxon>Bacillariophycidae</taxon>
        <taxon>Naviculales</taxon>
        <taxon>Naviculaceae</taxon>
        <taxon>Seminavis</taxon>
    </lineage>
</organism>
<dbReference type="Proteomes" id="UP001153069">
    <property type="component" value="Unassembled WGS sequence"/>
</dbReference>
<proteinExistence type="predicted"/>
<dbReference type="OrthoDB" id="48808at2759"/>
<evidence type="ECO:0000313" key="1">
    <source>
        <dbReference type="EMBL" id="CAB9501416.1"/>
    </source>
</evidence>